<dbReference type="Gene3D" id="3.40.50.300">
    <property type="entry name" value="P-loop containing nucleotide triphosphate hydrolases"/>
    <property type="match status" value="1"/>
</dbReference>
<comment type="caution">
    <text evidence="2">The sequence shown here is derived from an EMBL/GenBank/DDBJ whole genome shotgun (WGS) entry which is preliminary data.</text>
</comment>
<name>A0ABP3JU72_9ACTN</name>
<evidence type="ECO:0000313" key="2">
    <source>
        <dbReference type="EMBL" id="GAA0464251.1"/>
    </source>
</evidence>
<protein>
    <recommendedName>
        <fullName evidence="1">NadR/Ttd14 AAA domain-containing protein</fullName>
    </recommendedName>
</protein>
<dbReference type="Proteomes" id="UP001499895">
    <property type="component" value="Unassembled WGS sequence"/>
</dbReference>
<proteinExistence type="predicted"/>
<feature type="domain" description="NadR/Ttd14 AAA" evidence="1">
    <location>
        <begin position="13"/>
        <end position="105"/>
    </location>
</feature>
<dbReference type="EMBL" id="BAAAHB010000026">
    <property type="protein sequence ID" value="GAA0464251.1"/>
    <property type="molecule type" value="Genomic_DNA"/>
</dbReference>
<dbReference type="Pfam" id="PF13521">
    <property type="entry name" value="AAA_28"/>
    <property type="match status" value="1"/>
</dbReference>
<sequence length="289" mass="31462">MPAVDVPVLAVDGPPGAGKTSVLAKLIPFLGSAAAWFTEPNARLARGLDAPTHPSPAGHSLWFLRHEQAKARAMQRLAADPATRLILCDRNHLGALAYCYATHAEDSLPYRTARDFYARHVAPALPERVLTVILLVSPAESLRRRGGAAELPRWKQWFDPDLLERLHHFYTHIAPGLCPSPPRVIDTDHASIRDVLGEIAEHLRAADITLPGDPTDVPIAGSPEQDSAFARAYQQLGGLEALGHTASAPFDYRHGTVQLYQLGALHRTPDARTILWNPLANDPTLRAAS</sequence>
<dbReference type="InterPro" id="IPR027417">
    <property type="entry name" value="P-loop_NTPase"/>
</dbReference>
<evidence type="ECO:0000313" key="3">
    <source>
        <dbReference type="Proteomes" id="UP001499895"/>
    </source>
</evidence>
<organism evidence="2 3">
    <name type="scientific">Streptomyces stramineus</name>
    <dbReference type="NCBI Taxonomy" id="173861"/>
    <lineage>
        <taxon>Bacteria</taxon>
        <taxon>Bacillati</taxon>
        <taxon>Actinomycetota</taxon>
        <taxon>Actinomycetes</taxon>
        <taxon>Kitasatosporales</taxon>
        <taxon>Streptomycetaceae</taxon>
        <taxon>Streptomyces</taxon>
    </lineage>
</organism>
<dbReference type="InterPro" id="IPR038727">
    <property type="entry name" value="NadR/Ttd14_AAA_dom"/>
</dbReference>
<keyword evidence="3" id="KW-1185">Reference proteome</keyword>
<dbReference type="SUPFAM" id="SSF52540">
    <property type="entry name" value="P-loop containing nucleoside triphosphate hydrolases"/>
    <property type="match status" value="1"/>
</dbReference>
<gene>
    <name evidence="2" type="ORF">GCM10009544_28250</name>
</gene>
<evidence type="ECO:0000259" key="1">
    <source>
        <dbReference type="Pfam" id="PF13521"/>
    </source>
</evidence>
<dbReference type="RefSeq" id="WP_344090084.1">
    <property type="nucleotide sequence ID" value="NZ_BAAAHB010000026.1"/>
</dbReference>
<accession>A0ABP3JU72</accession>
<reference evidence="3" key="1">
    <citation type="journal article" date="2019" name="Int. J. Syst. Evol. Microbiol.">
        <title>The Global Catalogue of Microorganisms (GCM) 10K type strain sequencing project: providing services to taxonomists for standard genome sequencing and annotation.</title>
        <authorList>
            <consortium name="The Broad Institute Genomics Platform"/>
            <consortium name="The Broad Institute Genome Sequencing Center for Infectious Disease"/>
            <person name="Wu L."/>
            <person name="Ma J."/>
        </authorList>
    </citation>
    <scope>NUCLEOTIDE SEQUENCE [LARGE SCALE GENOMIC DNA]</scope>
    <source>
        <strain evidence="3">JCM 10649</strain>
    </source>
</reference>